<comment type="caution">
    <text evidence="2">The sequence shown here is derived from an EMBL/GenBank/DDBJ whole genome shotgun (WGS) entry which is preliminary data.</text>
</comment>
<dbReference type="PANTHER" id="PTHR24092:SF150">
    <property type="entry name" value="PHOSPHOLIPID-TRANSPORTING ATPASE"/>
    <property type="match status" value="1"/>
</dbReference>
<dbReference type="EMBL" id="QXFT01000763">
    <property type="protein sequence ID" value="KAE9336288.1"/>
    <property type="molecule type" value="Genomic_DNA"/>
</dbReference>
<dbReference type="GO" id="GO:0140326">
    <property type="term" value="F:ATPase-coupled intramembrane lipid transporter activity"/>
    <property type="evidence" value="ECO:0007669"/>
    <property type="project" value="TreeGrafter"/>
</dbReference>
<dbReference type="Proteomes" id="UP000434957">
    <property type="component" value="Unassembled WGS sequence"/>
</dbReference>
<name>A0A6A4EZT7_9STRA</name>
<keyword evidence="1" id="KW-0732">Signal</keyword>
<organism evidence="2 3">
    <name type="scientific">Phytophthora rubi</name>
    <dbReference type="NCBI Taxonomy" id="129364"/>
    <lineage>
        <taxon>Eukaryota</taxon>
        <taxon>Sar</taxon>
        <taxon>Stramenopiles</taxon>
        <taxon>Oomycota</taxon>
        <taxon>Peronosporomycetes</taxon>
        <taxon>Peronosporales</taxon>
        <taxon>Peronosporaceae</taxon>
        <taxon>Phytophthora</taxon>
    </lineage>
</organism>
<dbReference type="GO" id="GO:0045332">
    <property type="term" value="P:phospholipid translocation"/>
    <property type="evidence" value="ECO:0007669"/>
    <property type="project" value="TreeGrafter"/>
</dbReference>
<proteinExistence type="predicted"/>
<dbReference type="PANTHER" id="PTHR24092">
    <property type="entry name" value="PROBABLE PHOSPHOLIPID-TRANSPORTING ATPASE"/>
    <property type="match status" value="1"/>
</dbReference>
<feature type="signal peptide" evidence="1">
    <location>
        <begin position="1"/>
        <end position="16"/>
    </location>
</feature>
<evidence type="ECO:0000313" key="2">
    <source>
        <dbReference type="EMBL" id="KAE9336288.1"/>
    </source>
</evidence>
<keyword evidence="3" id="KW-1185">Reference proteome</keyword>
<gene>
    <name evidence="2" type="ORF">PR003_g12587</name>
</gene>
<evidence type="ECO:0000313" key="3">
    <source>
        <dbReference type="Proteomes" id="UP000434957"/>
    </source>
</evidence>
<accession>A0A6A4EZT7</accession>
<dbReference type="GO" id="GO:0005886">
    <property type="term" value="C:plasma membrane"/>
    <property type="evidence" value="ECO:0007669"/>
    <property type="project" value="TreeGrafter"/>
</dbReference>
<dbReference type="AlphaFoldDB" id="A0A6A4EZT7"/>
<feature type="chain" id="PRO_5025457924" evidence="1">
    <location>
        <begin position="17"/>
        <end position="132"/>
    </location>
</feature>
<evidence type="ECO:0000256" key="1">
    <source>
        <dbReference type="SAM" id="SignalP"/>
    </source>
</evidence>
<reference evidence="2 3" key="1">
    <citation type="submission" date="2018-08" db="EMBL/GenBank/DDBJ databases">
        <title>Genomic investigation of the strawberry pathogen Phytophthora fragariae indicates pathogenicity is determined by transcriptional variation in three key races.</title>
        <authorList>
            <person name="Adams T.M."/>
            <person name="Armitage A.D."/>
            <person name="Sobczyk M.K."/>
            <person name="Bates H.J."/>
            <person name="Dunwell J.M."/>
            <person name="Nellist C.F."/>
            <person name="Harrison R.J."/>
        </authorList>
    </citation>
    <scope>NUCLEOTIDE SEQUENCE [LARGE SCALE GENOMIC DNA]</scope>
    <source>
        <strain evidence="2 3">SCRP333</strain>
    </source>
</reference>
<protein>
    <submittedName>
        <fullName evidence="2">Uncharacterized protein</fullName>
    </submittedName>
</protein>
<sequence>MLLIITTLFGLCLVSAIALTKQSPNMVILYNLVPISLYVSLDIIKMLQTNRITSNVNMSYEGTHAVARTSELDEELGQVEYVFSDKTDTFVCNVMEFRSPSKASFSDFAISCSTFKAAKKRINFKTTIGLIE</sequence>